<evidence type="ECO:0000256" key="2">
    <source>
        <dbReference type="SAM" id="Phobius"/>
    </source>
</evidence>
<dbReference type="GO" id="GO:0043709">
    <property type="term" value="P:cell adhesion involved in single-species biofilm formation"/>
    <property type="evidence" value="ECO:0007669"/>
    <property type="project" value="TreeGrafter"/>
</dbReference>
<dbReference type="Pfam" id="PF00990">
    <property type="entry name" value="GGDEF"/>
    <property type="match status" value="1"/>
</dbReference>
<keyword evidence="2" id="KW-0812">Transmembrane</keyword>
<evidence type="ECO:0000313" key="5">
    <source>
        <dbReference type="Proteomes" id="UP000520814"/>
    </source>
</evidence>
<keyword evidence="5" id="KW-1185">Reference proteome</keyword>
<organism evidence="4 5">
    <name type="scientific">Armatimonas rosea</name>
    <dbReference type="NCBI Taxonomy" id="685828"/>
    <lineage>
        <taxon>Bacteria</taxon>
        <taxon>Bacillati</taxon>
        <taxon>Armatimonadota</taxon>
        <taxon>Armatimonadia</taxon>
        <taxon>Armatimonadales</taxon>
        <taxon>Armatimonadaceae</taxon>
        <taxon>Armatimonas</taxon>
    </lineage>
</organism>
<name>A0A7W9SQF7_ARMRO</name>
<proteinExistence type="predicted"/>
<dbReference type="PROSITE" id="PS50887">
    <property type="entry name" value="GGDEF"/>
    <property type="match status" value="1"/>
</dbReference>
<dbReference type="SUPFAM" id="SSF55073">
    <property type="entry name" value="Nucleotide cyclase"/>
    <property type="match status" value="1"/>
</dbReference>
<dbReference type="RefSeq" id="WP_184196795.1">
    <property type="nucleotide sequence ID" value="NZ_JACHGW010000002.1"/>
</dbReference>
<dbReference type="GO" id="GO:0005886">
    <property type="term" value="C:plasma membrane"/>
    <property type="evidence" value="ECO:0007669"/>
    <property type="project" value="TreeGrafter"/>
</dbReference>
<dbReference type="NCBIfam" id="TIGR00254">
    <property type="entry name" value="GGDEF"/>
    <property type="match status" value="1"/>
</dbReference>
<evidence type="ECO:0000259" key="3">
    <source>
        <dbReference type="PROSITE" id="PS50887"/>
    </source>
</evidence>
<sequence length="410" mass="45826">MAAATQPQPTLEAPPPHEAPDLAPQERQPTNARWLGLLALTAVAVVVGTALTLRGSDQIRQEQRELRFQSQISEIATQLSLAETSQAAFIGTGHLNYANTFRRVHAQLTQNLQDLRAPQSLNAVQQQRITELPTKVLPYLAKLESTVQLRESGAVTQALTNLEKLDTPGRAIQDNIALVQRDSLREGKFRDTTFEYESGRLQAEAIVRAALFTLALLGAYLLLRAERRFSVQRLRTLQRENERLRELSEEDGLTKLSNRRAFDKRMDEEWQRAHRYKIPLSLVILDVDHFKGYNDTFGHPAGDVILRQMANALAQTARLSDTVARYGGEEFALILPHTDAAEAMIVGNRLRALILRSEWPHRAITASIGVATLTPEMTAPSLLVDAADHALYFAKEHGRNQVVHHSTLEP</sequence>
<keyword evidence="2" id="KW-0472">Membrane</keyword>
<dbReference type="GO" id="GO:0052621">
    <property type="term" value="F:diguanylate cyclase activity"/>
    <property type="evidence" value="ECO:0007669"/>
    <property type="project" value="TreeGrafter"/>
</dbReference>
<reference evidence="4 5" key="1">
    <citation type="submission" date="2020-08" db="EMBL/GenBank/DDBJ databases">
        <title>Genomic Encyclopedia of Type Strains, Phase IV (KMG-IV): sequencing the most valuable type-strain genomes for metagenomic binning, comparative biology and taxonomic classification.</title>
        <authorList>
            <person name="Goeker M."/>
        </authorList>
    </citation>
    <scope>NUCLEOTIDE SEQUENCE [LARGE SCALE GENOMIC DNA]</scope>
    <source>
        <strain evidence="4 5">DSM 23562</strain>
    </source>
</reference>
<accession>A0A7W9SQF7</accession>
<feature type="transmembrane region" description="Helical" evidence="2">
    <location>
        <begin position="34"/>
        <end position="53"/>
    </location>
</feature>
<dbReference type="EMBL" id="JACHGW010000002">
    <property type="protein sequence ID" value="MBB6050932.1"/>
    <property type="molecule type" value="Genomic_DNA"/>
</dbReference>
<dbReference type="FunFam" id="3.30.70.270:FF:000001">
    <property type="entry name" value="Diguanylate cyclase domain protein"/>
    <property type="match status" value="1"/>
</dbReference>
<dbReference type="InterPro" id="IPR007891">
    <property type="entry name" value="CHASE3"/>
</dbReference>
<dbReference type="PANTHER" id="PTHR45138">
    <property type="entry name" value="REGULATORY COMPONENTS OF SENSORY TRANSDUCTION SYSTEM"/>
    <property type="match status" value="1"/>
</dbReference>
<dbReference type="InterPro" id="IPR000160">
    <property type="entry name" value="GGDEF_dom"/>
</dbReference>
<gene>
    <name evidence="4" type="ORF">HNQ39_002723</name>
</gene>
<dbReference type="AlphaFoldDB" id="A0A7W9SQF7"/>
<dbReference type="SMART" id="SM00267">
    <property type="entry name" value="GGDEF"/>
    <property type="match status" value="1"/>
</dbReference>
<dbReference type="GO" id="GO:1902201">
    <property type="term" value="P:negative regulation of bacterial-type flagellum-dependent cell motility"/>
    <property type="evidence" value="ECO:0007669"/>
    <property type="project" value="TreeGrafter"/>
</dbReference>
<dbReference type="Proteomes" id="UP000520814">
    <property type="component" value="Unassembled WGS sequence"/>
</dbReference>
<evidence type="ECO:0000313" key="4">
    <source>
        <dbReference type="EMBL" id="MBB6050932.1"/>
    </source>
</evidence>
<protein>
    <submittedName>
        <fullName evidence="4">Diguanylate cyclase (GGDEF)-like protein</fullName>
    </submittedName>
</protein>
<dbReference type="InterPro" id="IPR050469">
    <property type="entry name" value="Diguanylate_Cyclase"/>
</dbReference>
<dbReference type="Pfam" id="PF05227">
    <property type="entry name" value="CHASE3"/>
    <property type="match status" value="1"/>
</dbReference>
<keyword evidence="2" id="KW-1133">Transmembrane helix</keyword>
<dbReference type="CDD" id="cd01949">
    <property type="entry name" value="GGDEF"/>
    <property type="match status" value="1"/>
</dbReference>
<dbReference type="Gene3D" id="3.30.70.270">
    <property type="match status" value="1"/>
</dbReference>
<feature type="region of interest" description="Disordered" evidence="1">
    <location>
        <begin position="1"/>
        <end position="26"/>
    </location>
</feature>
<dbReference type="PANTHER" id="PTHR45138:SF9">
    <property type="entry name" value="DIGUANYLATE CYCLASE DGCM-RELATED"/>
    <property type="match status" value="1"/>
</dbReference>
<dbReference type="InterPro" id="IPR029787">
    <property type="entry name" value="Nucleotide_cyclase"/>
</dbReference>
<comment type="caution">
    <text evidence="4">The sequence shown here is derived from an EMBL/GenBank/DDBJ whole genome shotgun (WGS) entry which is preliminary data.</text>
</comment>
<evidence type="ECO:0000256" key="1">
    <source>
        <dbReference type="SAM" id="MobiDB-lite"/>
    </source>
</evidence>
<feature type="domain" description="GGDEF" evidence="3">
    <location>
        <begin position="278"/>
        <end position="407"/>
    </location>
</feature>
<dbReference type="InterPro" id="IPR043128">
    <property type="entry name" value="Rev_trsase/Diguanyl_cyclase"/>
</dbReference>